<organism evidence="13 14">
    <name type="scientific">Arabidopsis thaliana x Arabidopsis arenosa</name>
    <dbReference type="NCBI Taxonomy" id="1240361"/>
    <lineage>
        <taxon>Eukaryota</taxon>
        <taxon>Viridiplantae</taxon>
        <taxon>Streptophyta</taxon>
        <taxon>Embryophyta</taxon>
        <taxon>Tracheophyta</taxon>
        <taxon>Spermatophyta</taxon>
        <taxon>Magnoliopsida</taxon>
        <taxon>eudicotyledons</taxon>
        <taxon>Gunneridae</taxon>
        <taxon>Pentapetalae</taxon>
        <taxon>rosids</taxon>
        <taxon>malvids</taxon>
        <taxon>Brassicales</taxon>
        <taxon>Brassicaceae</taxon>
        <taxon>Camelineae</taxon>
        <taxon>Arabidopsis</taxon>
    </lineage>
</organism>
<dbReference type="PROSITE" id="PS50011">
    <property type="entry name" value="PROTEIN_KINASE_DOM"/>
    <property type="match status" value="1"/>
</dbReference>
<dbReference type="Pfam" id="PF00069">
    <property type="entry name" value="Pkinase"/>
    <property type="match status" value="1"/>
</dbReference>
<feature type="compositionally biased region" description="Basic and acidic residues" evidence="11">
    <location>
        <begin position="80"/>
        <end position="91"/>
    </location>
</feature>
<dbReference type="GO" id="GO:0004386">
    <property type="term" value="F:helicase activity"/>
    <property type="evidence" value="ECO:0007669"/>
    <property type="project" value="UniProtKB-KW"/>
</dbReference>
<dbReference type="GO" id="GO:0005524">
    <property type="term" value="F:ATP binding"/>
    <property type="evidence" value="ECO:0007669"/>
    <property type="project" value="UniProtKB-UniRule"/>
</dbReference>
<keyword evidence="14" id="KW-1185">Reference proteome</keyword>
<evidence type="ECO:0000256" key="4">
    <source>
        <dbReference type="ARBA" id="ARBA00022723"/>
    </source>
</evidence>
<dbReference type="PANTHER" id="PTHR24056">
    <property type="entry name" value="CELL DIVISION PROTEIN KINASE"/>
    <property type="match status" value="1"/>
</dbReference>
<evidence type="ECO:0000256" key="9">
    <source>
        <dbReference type="ARBA" id="ARBA00022840"/>
    </source>
</evidence>
<feature type="region of interest" description="Disordered" evidence="11">
    <location>
        <begin position="1013"/>
        <end position="1093"/>
    </location>
</feature>
<feature type="compositionally biased region" description="Low complexity" evidence="11">
    <location>
        <begin position="40"/>
        <end position="52"/>
    </location>
</feature>
<feature type="region of interest" description="Disordered" evidence="11">
    <location>
        <begin position="67"/>
        <end position="117"/>
    </location>
</feature>
<dbReference type="GO" id="GO:0008353">
    <property type="term" value="F:RNA polymerase II CTD heptapeptide repeat kinase activity"/>
    <property type="evidence" value="ECO:0007669"/>
    <property type="project" value="TreeGrafter"/>
</dbReference>
<gene>
    <name evidence="13" type="ORF">ISN45_Aa01g002270</name>
</gene>
<dbReference type="InterPro" id="IPR050108">
    <property type="entry name" value="CDK"/>
</dbReference>
<dbReference type="PANTHER" id="PTHR24056:SF397">
    <property type="entry name" value="OS11G0242500 PROTEIN"/>
    <property type="match status" value="1"/>
</dbReference>
<evidence type="ECO:0000259" key="12">
    <source>
        <dbReference type="PROSITE" id="PS50011"/>
    </source>
</evidence>
<keyword evidence="2" id="KW-0723">Serine/threonine-protein kinase</keyword>
<reference evidence="13 14" key="1">
    <citation type="submission" date="2020-12" db="EMBL/GenBank/DDBJ databases">
        <title>Concerted genomic and epigenomic changes stabilize Arabidopsis allopolyploids.</title>
        <authorList>
            <person name="Chen Z."/>
        </authorList>
    </citation>
    <scope>NUCLEOTIDE SEQUENCE [LARGE SCALE GENOMIC DNA]</scope>
    <source>
        <strain evidence="13">Allo738</strain>
        <tissue evidence="13">Leaf</tissue>
    </source>
</reference>
<dbReference type="AlphaFoldDB" id="A0A8T2BX57"/>
<dbReference type="Pfam" id="PF08696">
    <property type="entry name" value="Dna2"/>
    <property type="match status" value="1"/>
</dbReference>
<feature type="compositionally biased region" description="Polar residues" evidence="11">
    <location>
        <begin position="1066"/>
        <end position="1088"/>
    </location>
</feature>
<keyword evidence="4" id="KW-0479">Metal-binding</keyword>
<feature type="compositionally biased region" description="Polar residues" evidence="11">
    <location>
        <begin position="11"/>
        <end position="31"/>
    </location>
</feature>
<comment type="caution">
    <text evidence="13">The sequence shown here is derived from an EMBL/GenBank/DDBJ whole genome shotgun (WGS) entry which is preliminary data.</text>
</comment>
<evidence type="ECO:0000256" key="10">
    <source>
        <dbReference type="PROSITE-ProRule" id="PRU10141"/>
    </source>
</evidence>
<evidence type="ECO:0000313" key="14">
    <source>
        <dbReference type="Proteomes" id="UP000694240"/>
    </source>
</evidence>
<dbReference type="GO" id="GO:0032968">
    <property type="term" value="P:positive regulation of transcription elongation by RNA polymerase II"/>
    <property type="evidence" value="ECO:0007669"/>
    <property type="project" value="TreeGrafter"/>
</dbReference>
<feature type="compositionally biased region" description="Polar residues" evidence="11">
    <location>
        <begin position="1233"/>
        <end position="1244"/>
    </location>
</feature>
<name>A0A8T2BX57_9BRAS</name>
<dbReference type="InterPro" id="IPR017441">
    <property type="entry name" value="Protein_kinase_ATP_BS"/>
</dbReference>
<evidence type="ECO:0000256" key="11">
    <source>
        <dbReference type="SAM" id="MobiDB-lite"/>
    </source>
</evidence>
<feature type="region of interest" description="Disordered" evidence="11">
    <location>
        <begin position="647"/>
        <end position="696"/>
    </location>
</feature>
<feature type="compositionally biased region" description="Basic residues" evidence="11">
    <location>
        <begin position="660"/>
        <end position="674"/>
    </location>
</feature>
<evidence type="ECO:0000256" key="5">
    <source>
        <dbReference type="ARBA" id="ARBA00022741"/>
    </source>
</evidence>
<dbReference type="FunFam" id="1.10.510.10:FF:000624">
    <property type="entry name" value="Mitogen-activated protein kinase"/>
    <property type="match status" value="1"/>
</dbReference>
<keyword evidence="7" id="KW-0378">Hydrolase</keyword>
<protein>
    <submittedName>
        <fullName evidence="13">Protein kinase domain</fullName>
    </submittedName>
</protein>
<feature type="domain" description="Protein kinase" evidence="12">
    <location>
        <begin position="791"/>
        <end position="1115"/>
    </location>
</feature>
<keyword evidence="5 10" id="KW-0547">Nucleotide-binding</keyword>
<feature type="compositionally biased region" description="Polar residues" evidence="11">
    <location>
        <begin position="67"/>
        <end position="77"/>
    </location>
</feature>
<comment type="similarity">
    <text evidence="1">Belongs to the protein kinase superfamily. CMGC Ser/Thr protein kinase family. CDC2/CDKX subfamily.</text>
</comment>
<evidence type="ECO:0000313" key="13">
    <source>
        <dbReference type="EMBL" id="KAG7591169.1"/>
    </source>
</evidence>
<dbReference type="PROSITE" id="PS00107">
    <property type="entry name" value="PROTEIN_KINASE_ATP"/>
    <property type="match status" value="1"/>
</dbReference>
<dbReference type="PROSITE" id="PS00108">
    <property type="entry name" value="PROTEIN_KINASE_ST"/>
    <property type="match status" value="1"/>
</dbReference>
<proteinExistence type="inferred from homology"/>
<feature type="region of interest" description="Disordered" evidence="11">
    <location>
        <begin position="1"/>
        <end position="55"/>
    </location>
</feature>
<evidence type="ECO:0000256" key="1">
    <source>
        <dbReference type="ARBA" id="ARBA00006485"/>
    </source>
</evidence>
<dbReference type="SMART" id="SM00220">
    <property type="entry name" value="S_TKc"/>
    <property type="match status" value="1"/>
</dbReference>
<evidence type="ECO:0000256" key="7">
    <source>
        <dbReference type="ARBA" id="ARBA00022801"/>
    </source>
</evidence>
<dbReference type="GO" id="GO:0046872">
    <property type="term" value="F:metal ion binding"/>
    <property type="evidence" value="ECO:0007669"/>
    <property type="project" value="UniProtKB-KW"/>
</dbReference>
<dbReference type="GO" id="GO:0000307">
    <property type="term" value="C:cyclin-dependent protein kinase holoenzyme complex"/>
    <property type="evidence" value="ECO:0007669"/>
    <property type="project" value="TreeGrafter"/>
</dbReference>
<dbReference type="InterPro" id="IPR014808">
    <property type="entry name" value="DNA_replication_fac_Dna2_N"/>
</dbReference>
<dbReference type="GO" id="GO:0016787">
    <property type="term" value="F:hydrolase activity"/>
    <property type="evidence" value="ECO:0007669"/>
    <property type="project" value="UniProtKB-KW"/>
</dbReference>
<evidence type="ECO:0000256" key="2">
    <source>
        <dbReference type="ARBA" id="ARBA00022527"/>
    </source>
</evidence>
<dbReference type="InterPro" id="IPR000719">
    <property type="entry name" value="Prot_kinase_dom"/>
</dbReference>
<evidence type="ECO:0000256" key="3">
    <source>
        <dbReference type="ARBA" id="ARBA00022679"/>
    </source>
</evidence>
<evidence type="ECO:0000256" key="6">
    <source>
        <dbReference type="ARBA" id="ARBA00022777"/>
    </source>
</evidence>
<evidence type="ECO:0000256" key="8">
    <source>
        <dbReference type="ARBA" id="ARBA00022806"/>
    </source>
</evidence>
<dbReference type="GO" id="GO:0005634">
    <property type="term" value="C:nucleus"/>
    <property type="evidence" value="ECO:0007669"/>
    <property type="project" value="TreeGrafter"/>
</dbReference>
<feature type="region of interest" description="Disordered" evidence="11">
    <location>
        <begin position="1220"/>
        <end position="1244"/>
    </location>
</feature>
<feature type="compositionally biased region" description="Basic and acidic residues" evidence="11">
    <location>
        <begin position="1027"/>
        <end position="1047"/>
    </location>
</feature>
<dbReference type="EMBL" id="JAEFBK010000006">
    <property type="protein sequence ID" value="KAG7591169.1"/>
    <property type="molecule type" value="Genomic_DNA"/>
</dbReference>
<keyword evidence="3" id="KW-0808">Transferase</keyword>
<keyword evidence="9 10" id="KW-0067">ATP-binding</keyword>
<accession>A0A8T2BX57</accession>
<feature type="binding site" evidence="10">
    <location>
        <position position="820"/>
    </location>
    <ligand>
        <name>ATP</name>
        <dbReference type="ChEBI" id="CHEBI:30616"/>
    </ligand>
</feature>
<dbReference type="Proteomes" id="UP000694240">
    <property type="component" value="Chromosome 6"/>
</dbReference>
<sequence length="1244" mass="137511">MPPRKKPKSSALKSNKQSSANHPSQPSNFGIQQLFLRHIQNSQSTSNSHTSTANPVEQQNVNGLASDTAVLTPQNPLGTLDEKPDDSKDMDQQLPEASPEISKNLKRSKFSPGMLIKQSQDDCGGEITWKFSPVNERLRAAAKQIPKMMELTENPVGVKSSTIRPCSLDKKQCPTSGITSKVEQWLSSPSKKAFKRPAFATNRVMERVNPSPDAEFEIVNTSSSGNSPFQTPPSLSCPHNKLPCTVTCSGACGSAGAGQHKKALLELLDQVEDVITVDDKTADDVGIVIPQVRVKDDISSSVVDCAVDEGPVTLPKMHTSINPDSYFLVLEVSEKRGSGGSSNGQCPYKVLRLLDEHTGVECALYLWDEWFYSTVSPGDSINVIGEFDGDGKCDVDRQNNFLIVHPDTLVAGTRVAASFGCPRRTVLDERLRSNEHATVALLGTLQHQVFQAGLTQESPSVDGLQEYASIVIEQSIESLYACGVHEGDVRSTLFKAIPKMLNWIQHFRYSKDPGVSIVDFGSTIGKKIVKISEVIRLFEEMSWAPKYVINENSSAQVILYTLLMSERYLKHIDNGLLYYLQSDQTQGISVQRSDLVGLIIRRNELANDILVASTTPTAADNPNMCRYCRHLDVCTIYHKADGGNTESSGLGDVFDTHESRSKHKKTPKKKKKSKSASSSKDNNVGSEETSNDNKEASLTLLIPIDAKNNDEPEKKVTLERKTSRLVFQRRPSGIEVGPNNIGTLQQPKITRISSVSNGERGAQVMAGWPSWLASVAGEAINGWIPRKADSFEKLEKIGQGTYSSVYKARDLETNQLVALKKVRFANMDPDSVRFMARENIILRRLDHPNVMKLEGLITSRVSGSMYLIFEYMEHDLAGLASTPGVNFSEAQIKCYMKQLLHGLEHCHSRGVLHRDIKGSNLLLDHNNNLKIGDFGLANFYQGHQKQPLTSRVVTLWYRPPELLLGSTDYGVTVDLWSTGCILAELFTGKPIMPEPDARGTTASALQSEFFTTTPFASDPSSLPKYQPRKEIDVKAREEEAKRKKDTSSKQNDSKQVSKAVPAPDSNVESLTSIQKRQGQNNQISNSEKFNPGEDAASVRIEPLESGTAQDSHTRYVQRGTAQLSRFSNSVAARDGSHFAIANPRWFEDSYNNNNRRQNGGDWSQRLVVKPKDSTKHKESITVYGEKKERMHCSGPLVSAGGNLDEMLKEHERQIQLAVRKARVDKKTNRGDNRQTQASLAANGR</sequence>
<keyword evidence="8" id="KW-0347">Helicase</keyword>
<dbReference type="InterPro" id="IPR008271">
    <property type="entry name" value="Ser/Thr_kinase_AS"/>
</dbReference>
<keyword evidence="6 13" id="KW-0418">Kinase</keyword>
<dbReference type="FunFam" id="3.30.200.20:FF:000021">
    <property type="entry name" value="probable serine/threonine-protein kinase At1g54610"/>
    <property type="match status" value="1"/>
</dbReference>